<gene>
    <name evidence="2" type="ORF">D8780_14875</name>
</gene>
<keyword evidence="3" id="KW-1185">Reference proteome</keyword>
<proteinExistence type="predicted"/>
<feature type="compositionally biased region" description="Basic and acidic residues" evidence="1">
    <location>
        <begin position="50"/>
        <end position="60"/>
    </location>
</feature>
<feature type="region of interest" description="Disordered" evidence="1">
    <location>
        <begin position="1"/>
        <end position="116"/>
    </location>
</feature>
<feature type="compositionally biased region" description="Basic and acidic residues" evidence="1">
    <location>
        <begin position="82"/>
        <end position="116"/>
    </location>
</feature>
<evidence type="ECO:0000313" key="3">
    <source>
        <dbReference type="Proteomes" id="UP000281094"/>
    </source>
</evidence>
<dbReference type="EMBL" id="RCWN01000002">
    <property type="protein sequence ID" value="RLQ85243.1"/>
    <property type="molecule type" value="Genomic_DNA"/>
</dbReference>
<protein>
    <submittedName>
        <fullName evidence="2">Uncharacterized protein</fullName>
    </submittedName>
</protein>
<reference evidence="2 3" key="1">
    <citation type="submission" date="2018-10" db="EMBL/GenBank/DDBJ databases">
        <title>Notoacmeibacter sp. M2BS9Y-3-1, whole genome shotgun sequence.</title>
        <authorList>
            <person name="Tuo L."/>
        </authorList>
    </citation>
    <scope>NUCLEOTIDE SEQUENCE [LARGE SCALE GENOMIC DNA]</scope>
    <source>
        <strain evidence="2 3">M2BS9Y-3-1</strain>
    </source>
</reference>
<evidence type="ECO:0000313" key="2">
    <source>
        <dbReference type="EMBL" id="RLQ85243.1"/>
    </source>
</evidence>
<accession>A0A3L7J3U0</accession>
<comment type="caution">
    <text evidence="2">The sequence shown here is derived from an EMBL/GenBank/DDBJ whole genome shotgun (WGS) entry which is preliminary data.</text>
</comment>
<dbReference type="AlphaFoldDB" id="A0A3L7J3U0"/>
<evidence type="ECO:0000256" key="1">
    <source>
        <dbReference type="SAM" id="MobiDB-lite"/>
    </source>
</evidence>
<name>A0A3L7J3U0_9HYPH</name>
<feature type="compositionally biased region" description="Polar residues" evidence="1">
    <location>
        <begin position="72"/>
        <end position="81"/>
    </location>
</feature>
<sequence>MEQRRQAGLFTASRLLREGRDNDRTTGFARGGASLEDHRPRGGEQPPVKQLKERAEERRSTHQNALEGGPSTERQATQPTATRREHSRPDLNDHERSPSDIARDRGLDERSRTHVR</sequence>
<dbReference type="Proteomes" id="UP000281094">
    <property type="component" value="Unassembled WGS sequence"/>
</dbReference>
<feature type="compositionally biased region" description="Basic and acidic residues" evidence="1">
    <location>
        <begin position="15"/>
        <end position="24"/>
    </location>
</feature>
<organism evidence="2 3">
    <name type="scientific">Notoacmeibacter ruber</name>
    <dbReference type="NCBI Taxonomy" id="2670375"/>
    <lineage>
        <taxon>Bacteria</taxon>
        <taxon>Pseudomonadati</taxon>
        <taxon>Pseudomonadota</taxon>
        <taxon>Alphaproteobacteria</taxon>
        <taxon>Hyphomicrobiales</taxon>
        <taxon>Notoacmeibacteraceae</taxon>
        <taxon>Notoacmeibacter</taxon>
    </lineage>
</organism>